<keyword evidence="7" id="KW-1185">Reference proteome</keyword>
<dbReference type="SUPFAM" id="SSF46785">
    <property type="entry name" value="Winged helix' DNA-binding domain"/>
    <property type="match status" value="1"/>
</dbReference>
<dbReference type="SUPFAM" id="SSF48008">
    <property type="entry name" value="GntR ligand-binding domain-like"/>
    <property type="match status" value="1"/>
</dbReference>
<dbReference type="InterPro" id="IPR011711">
    <property type="entry name" value="GntR_C"/>
</dbReference>
<evidence type="ECO:0000313" key="7">
    <source>
        <dbReference type="Proteomes" id="UP001428774"/>
    </source>
</evidence>
<dbReference type="AlphaFoldDB" id="A0AAW9SIQ0"/>
<dbReference type="Gene3D" id="1.20.120.530">
    <property type="entry name" value="GntR ligand-binding domain-like"/>
    <property type="match status" value="1"/>
</dbReference>
<dbReference type="PANTHER" id="PTHR43537:SF53">
    <property type="entry name" value="HTH-TYPE TRANSCRIPTIONAL REPRESSOR NANR"/>
    <property type="match status" value="1"/>
</dbReference>
<feature type="domain" description="HTH gntR-type" evidence="5">
    <location>
        <begin position="1"/>
        <end position="68"/>
    </location>
</feature>
<evidence type="ECO:0000256" key="1">
    <source>
        <dbReference type="ARBA" id="ARBA00023015"/>
    </source>
</evidence>
<dbReference type="PANTHER" id="PTHR43537">
    <property type="entry name" value="TRANSCRIPTIONAL REGULATOR, GNTR FAMILY"/>
    <property type="match status" value="1"/>
</dbReference>
<dbReference type="GO" id="GO:0003677">
    <property type="term" value="F:DNA binding"/>
    <property type="evidence" value="ECO:0007669"/>
    <property type="project" value="UniProtKB-KW"/>
</dbReference>
<dbReference type="SMART" id="SM00895">
    <property type="entry name" value="FCD"/>
    <property type="match status" value="1"/>
</dbReference>
<evidence type="ECO:0000256" key="2">
    <source>
        <dbReference type="ARBA" id="ARBA00023125"/>
    </source>
</evidence>
<dbReference type="PROSITE" id="PS50949">
    <property type="entry name" value="HTH_GNTR"/>
    <property type="match status" value="1"/>
</dbReference>
<sequence>MDRKTEAHSTLKARILSQALAPGAELDETRLAQEFGLSRTPLREILQGLVSEGYASAQKHRGARVAGMEAASLRAFFQTAPGLLATAARLASTEGAPEQAEALQEALSAIRVATEADDATAAALATHALLHQIGEMTANPYLRPALTRVLIDYTRLSAPVFETSGKKDRKQLRKLLAQKEILVQTITAQDPAQAAEAMRALWQMAQTRMMARLQPEPLPEEPDETEQPPAPAG</sequence>
<dbReference type="InterPro" id="IPR036390">
    <property type="entry name" value="WH_DNA-bd_sf"/>
</dbReference>
<keyword evidence="2" id="KW-0238">DNA-binding</keyword>
<proteinExistence type="predicted"/>
<dbReference type="SMART" id="SM00345">
    <property type="entry name" value="HTH_GNTR"/>
    <property type="match status" value="1"/>
</dbReference>
<keyword evidence="3" id="KW-0804">Transcription</keyword>
<dbReference type="RefSeq" id="WP_347166410.1">
    <property type="nucleotide sequence ID" value="NZ_JBDNCH010000002.1"/>
</dbReference>
<dbReference type="Proteomes" id="UP001428774">
    <property type="component" value="Unassembled WGS sequence"/>
</dbReference>
<comment type="caution">
    <text evidence="6">The sequence shown here is derived from an EMBL/GenBank/DDBJ whole genome shotgun (WGS) entry which is preliminary data.</text>
</comment>
<keyword evidence="1" id="KW-0805">Transcription regulation</keyword>
<dbReference type="EMBL" id="JBDNCH010000002">
    <property type="protein sequence ID" value="MEN9061325.1"/>
    <property type="molecule type" value="Genomic_DNA"/>
</dbReference>
<dbReference type="Gene3D" id="1.10.10.10">
    <property type="entry name" value="Winged helix-like DNA-binding domain superfamily/Winged helix DNA-binding domain"/>
    <property type="match status" value="1"/>
</dbReference>
<dbReference type="Pfam" id="PF00392">
    <property type="entry name" value="GntR"/>
    <property type="match status" value="1"/>
</dbReference>
<evidence type="ECO:0000256" key="4">
    <source>
        <dbReference type="SAM" id="MobiDB-lite"/>
    </source>
</evidence>
<evidence type="ECO:0000313" key="6">
    <source>
        <dbReference type="EMBL" id="MEN9061325.1"/>
    </source>
</evidence>
<dbReference type="InterPro" id="IPR036388">
    <property type="entry name" value="WH-like_DNA-bd_sf"/>
</dbReference>
<accession>A0AAW9SIQ0</accession>
<dbReference type="GO" id="GO:0003700">
    <property type="term" value="F:DNA-binding transcription factor activity"/>
    <property type="evidence" value="ECO:0007669"/>
    <property type="project" value="InterPro"/>
</dbReference>
<gene>
    <name evidence="6" type="ORF">ABFB10_09990</name>
</gene>
<dbReference type="InterPro" id="IPR000524">
    <property type="entry name" value="Tscrpt_reg_HTH_GntR"/>
</dbReference>
<reference evidence="6 7" key="1">
    <citation type="submission" date="2024-05" db="EMBL/GenBank/DDBJ databases">
        <title>Genome sequence of Ponticoccus litoralis KCCM 90028.</title>
        <authorList>
            <person name="Kim J.M."/>
            <person name="Lee J.K."/>
            <person name="Choi B.J."/>
            <person name="Bayburt H."/>
            <person name="Baek J.H."/>
            <person name="Jeon C.O."/>
        </authorList>
    </citation>
    <scope>NUCLEOTIDE SEQUENCE [LARGE SCALE GENOMIC DNA]</scope>
    <source>
        <strain evidence="6 7">KCCM 90028</strain>
    </source>
</reference>
<name>A0AAW9SIQ0_9RHOB</name>
<protein>
    <submittedName>
        <fullName evidence="6">GntR family transcriptional regulator</fullName>
    </submittedName>
</protein>
<feature type="region of interest" description="Disordered" evidence="4">
    <location>
        <begin position="211"/>
        <end position="233"/>
    </location>
</feature>
<evidence type="ECO:0000259" key="5">
    <source>
        <dbReference type="PROSITE" id="PS50949"/>
    </source>
</evidence>
<organism evidence="6 7">
    <name type="scientific">Ponticoccus litoralis</name>
    <dbReference type="NCBI Taxonomy" id="422297"/>
    <lineage>
        <taxon>Bacteria</taxon>
        <taxon>Pseudomonadati</taxon>
        <taxon>Pseudomonadota</taxon>
        <taxon>Alphaproteobacteria</taxon>
        <taxon>Rhodobacterales</taxon>
        <taxon>Roseobacteraceae</taxon>
        <taxon>Ponticoccus</taxon>
    </lineage>
</organism>
<evidence type="ECO:0000256" key="3">
    <source>
        <dbReference type="ARBA" id="ARBA00023163"/>
    </source>
</evidence>
<dbReference type="InterPro" id="IPR008920">
    <property type="entry name" value="TF_FadR/GntR_C"/>
</dbReference>
<dbReference type="Pfam" id="PF07729">
    <property type="entry name" value="FCD"/>
    <property type="match status" value="1"/>
</dbReference>